<organism evidence="2 3">
    <name type="scientific">Mycoplasma haemofelis (strain Langford 1)</name>
    <name type="common">Haemobartonella felis</name>
    <dbReference type="NCBI Taxonomy" id="941640"/>
    <lineage>
        <taxon>Bacteria</taxon>
        <taxon>Bacillati</taxon>
        <taxon>Mycoplasmatota</taxon>
        <taxon>Mollicutes</taxon>
        <taxon>Mycoplasmataceae</taxon>
        <taxon>Mycoplasma</taxon>
    </lineage>
</organism>
<dbReference type="Proteomes" id="UP000008637">
    <property type="component" value="Chromosome"/>
</dbReference>
<protein>
    <recommendedName>
        <fullName evidence="4">Lipoprotein</fullName>
    </recommendedName>
</protein>
<accession>E8ZJH1</accession>
<reference evidence="2 3" key="1">
    <citation type="journal article" date="2011" name="J. Bacteriol.">
        <title>Complete genome sequence of Mycoplasma haemofelis, a hemotropic mycoplasma.</title>
        <authorList>
            <person name="Barker E.N."/>
            <person name="Helps C.R."/>
            <person name="Peters I.R."/>
            <person name="Darby A.C."/>
            <person name="Radford A.D."/>
            <person name="Tasker S."/>
        </authorList>
    </citation>
    <scope>NUCLEOTIDE SEQUENCE [LARGE SCALE GENOMIC DNA]</scope>
    <source>
        <strain evidence="2 3">Langford 1</strain>
    </source>
</reference>
<sequence length="218" mass="24212">MTLPAKVLSLFLGAASAATAGVGGAYLNSKETIGSKLGDAVLGTDDSFKESWKNQHDKLRKGNEELKDFSELDQIKKNSDSESAWGKLRDWCSKSYSFTYKDIFSKEDNTRLNLTKKYCIQTTKERLGAIYTGGTKKVLAITGGGDKSEFVTNYKKLKDQAKDKLPDLLKEIDVSKVDNEAEQNWTKVQTWCSGIHEKPFKGVNDTFSLASKLCVKES</sequence>
<keyword evidence="3" id="KW-1185">Reference proteome</keyword>
<keyword evidence="1" id="KW-0732">Signal</keyword>
<name>E8ZJH1_MYCHL</name>
<dbReference type="HOGENOM" id="CLU_087258_1_0_14"/>
<evidence type="ECO:0008006" key="4">
    <source>
        <dbReference type="Google" id="ProtNLM"/>
    </source>
</evidence>
<proteinExistence type="predicted"/>
<evidence type="ECO:0000256" key="1">
    <source>
        <dbReference type="SAM" id="SignalP"/>
    </source>
</evidence>
<feature type="chain" id="PRO_5003235751" description="Lipoprotein" evidence="1">
    <location>
        <begin position="21"/>
        <end position="218"/>
    </location>
</feature>
<gene>
    <name evidence="2" type="ORF">HF1_12840</name>
</gene>
<dbReference type="OrthoDB" id="9822145at2"/>
<dbReference type="EMBL" id="FR773153">
    <property type="protein sequence ID" value="CBY93292.1"/>
    <property type="molecule type" value="Genomic_DNA"/>
</dbReference>
<dbReference type="AlphaFoldDB" id="E8ZJH1"/>
<evidence type="ECO:0000313" key="3">
    <source>
        <dbReference type="Proteomes" id="UP000008637"/>
    </source>
</evidence>
<feature type="signal peptide" evidence="1">
    <location>
        <begin position="1"/>
        <end position="20"/>
    </location>
</feature>
<evidence type="ECO:0000313" key="2">
    <source>
        <dbReference type="EMBL" id="CBY93292.1"/>
    </source>
</evidence>
<dbReference type="KEGG" id="mha:HF1_12840"/>